<proteinExistence type="predicted"/>
<feature type="domain" description="ATPase BadF/BadG/BcrA/BcrD type" evidence="2">
    <location>
        <begin position="3"/>
        <end position="233"/>
    </location>
</feature>
<protein>
    <submittedName>
        <fullName evidence="3">BadF/BadG/BcrA/BcrD ATPase family protein</fullName>
    </submittedName>
</protein>
<dbReference type="Proteomes" id="UP001501444">
    <property type="component" value="Unassembled WGS sequence"/>
</dbReference>
<organism evidence="3 4">
    <name type="scientific">Dactylosporangium salmoneum</name>
    <dbReference type="NCBI Taxonomy" id="53361"/>
    <lineage>
        <taxon>Bacteria</taxon>
        <taxon>Bacillati</taxon>
        <taxon>Actinomycetota</taxon>
        <taxon>Actinomycetes</taxon>
        <taxon>Micromonosporales</taxon>
        <taxon>Micromonosporaceae</taxon>
        <taxon>Dactylosporangium</taxon>
    </lineage>
</organism>
<reference evidence="4" key="1">
    <citation type="journal article" date="2019" name="Int. J. Syst. Evol. Microbiol.">
        <title>The Global Catalogue of Microorganisms (GCM) 10K type strain sequencing project: providing services to taxonomists for standard genome sequencing and annotation.</title>
        <authorList>
            <consortium name="The Broad Institute Genomics Platform"/>
            <consortium name="The Broad Institute Genome Sequencing Center for Infectious Disease"/>
            <person name="Wu L."/>
            <person name="Ma J."/>
        </authorList>
    </citation>
    <scope>NUCLEOTIDE SEQUENCE [LARGE SCALE GENOMIC DNA]</scope>
    <source>
        <strain evidence="4">JCM 3272</strain>
    </source>
</reference>
<dbReference type="PANTHER" id="PTHR43190:SF3">
    <property type="entry name" value="N-ACETYL-D-GLUCOSAMINE KINASE"/>
    <property type="match status" value="1"/>
</dbReference>
<accession>A0ABP5T8W1</accession>
<evidence type="ECO:0000313" key="3">
    <source>
        <dbReference type="EMBL" id="GAA2347712.1"/>
    </source>
</evidence>
<dbReference type="InterPro" id="IPR052519">
    <property type="entry name" value="Euk-type_GlcNAc_Kinase"/>
</dbReference>
<feature type="region of interest" description="Disordered" evidence="1">
    <location>
        <begin position="1"/>
        <end position="24"/>
    </location>
</feature>
<name>A0ABP5T8W1_9ACTN</name>
<comment type="caution">
    <text evidence="3">The sequence shown here is derived from an EMBL/GenBank/DDBJ whole genome shotgun (WGS) entry which is preliminary data.</text>
</comment>
<dbReference type="Gene3D" id="3.30.420.40">
    <property type="match status" value="2"/>
</dbReference>
<evidence type="ECO:0000256" key="1">
    <source>
        <dbReference type="SAM" id="MobiDB-lite"/>
    </source>
</evidence>
<keyword evidence="4" id="KW-1185">Reference proteome</keyword>
<evidence type="ECO:0000313" key="4">
    <source>
        <dbReference type="Proteomes" id="UP001501444"/>
    </source>
</evidence>
<dbReference type="EMBL" id="BAAARV010000025">
    <property type="protein sequence ID" value="GAA2347712.1"/>
    <property type="molecule type" value="Genomic_DNA"/>
</dbReference>
<dbReference type="SUPFAM" id="SSF53067">
    <property type="entry name" value="Actin-like ATPase domain"/>
    <property type="match status" value="2"/>
</dbReference>
<evidence type="ECO:0000259" key="2">
    <source>
        <dbReference type="Pfam" id="PF01869"/>
    </source>
</evidence>
<dbReference type="PANTHER" id="PTHR43190">
    <property type="entry name" value="N-ACETYL-D-GLUCOSAMINE KINASE"/>
    <property type="match status" value="1"/>
</dbReference>
<gene>
    <name evidence="3" type="ORF">GCM10010170_035700</name>
</gene>
<dbReference type="InterPro" id="IPR043129">
    <property type="entry name" value="ATPase_NBD"/>
</dbReference>
<dbReference type="InterPro" id="IPR002731">
    <property type="entry name" value="ATPase_BadF"/>
</dbReference>
<dbReference type="Pfam" id="PF01869">
    <property type="entry name" value="BcrAD_BadFG"/>
    <property type="match status" value="1"/>
</dbReference>
<sequence>MVTDLDGTVLGRGSAGPGNPSATGAPAARAIGSALRSALGTIDPASVTAGVVGVAGASAVADPAIRSAFDEEWAALGLTCEIPIVGDAVTAFAAGGDWTAGAVLISGTGAVAALVDDLEVTRVADGLGWLLGDEGSGLWLGLQAVRRAARAWHTPLAREVAAHAGAATPDDLVHWAQALPPFGTLAPLVCELAGGGDPDAAAIVSDGAARLVATLDELEAPDAPVVLAGGLLTADTPIRRAVAAGLQARGTALGTAGDPALGAARLALRRR</sequence>